<organism evidence="7">
    <name type="scientific">Staphylococcus simulans</name>
    <dbReference type="NCBI Taxonomy" id="1286"/>
    <lineage>
        <taxon>Bacteria</taxon>
        <taxon>Bacillati</taxon>
        <taxon>Bacillota</taxon>
        <taxon>Bacilli</taxon>
        <taxon>Bacillales</taxon>
        <taxon>Staphylococcaceae</taxon>
        <taxon>Staphylococcus</taxon>
    </lineage>
</organism>
<protein>
    <recommendedName>
        <fullName evidence="8">Polysaccharide biosynthesis protein</fullName>
    </recommendedName>
</protein>
<accession>A0A6N3DKU8</accession>
<evidence type="ECO:0000256" key="3">
    <source>
        <dbReference type="ARBA" id="ARBA00022692"/>
    </source>
</evidence>
<gene>
    <name evidence="7" type="ORF">SSLFYP27_00081</name>
</gene>
<evidence type="ECO:0000256" key="2">
    <source>
        <dbReference type="ARBA" id="ARBA00022475"/>
    </source>
</evidence>
<evidence type="ECO:0008006" key="8">
    <source>
        <dbReference type="Google" id="ProtNLM"/>
    </source>
</evidence>
<reference evidence="7" key="1">
    <citation type="submission" date="2019-11" db="EMBL/GenBank/DDBJ databases">
        <authorList>
            <person name="Feng L."/>
        </authorList>
    </citation>
    <scope>NUCLEOTIDE SEQUENCE</scope>
    <source>
        <strain evidence="7">SsimulansLFYP27</strain>
    </source>
</reference>
<name>A0A6N3DKU8_STASI</name>
<feature type="transmembrane region" description="Helical" evidence="6">
    <location>
        <begin position="273"/>
        <end position="293"/>
    </location>
</feature>
<feature type="transmembrane region" description="Helical" evidence="6">
    <location>
        <begin position="72"/>
        <end position="94"/>
    </location>
</feature>
<dbReference type="AlphaFoldDB" id="A0A6N3DKU8"/>
<keyword evidence="2" id="KW-1003">Cell membrane</keyword>
<feature type="transmembrane region" description="Helical" evidence="6">
    <location>
        <begin position="159"/>
        <end position="175"/>
    </location>
</feature>
<evidence type="ECO:0000256" key="1">
    <source>
        <dbReference type="ARBA" id="ARBA00004651"/>
    </source>
</evidence>
<evidence type="ECO:0000256" key="4">
    <source>
        <dbReference type="ARBA" id="ARBA00022989"/>
    </source>
</evidence>
<dbReference type="PANTHER" id="PTHR30250">
    <property type="entry name" value="PST FAMILY PREDICTED COLANIC ACID TRANSPORTER"/>
    <property type="match status" value="1"/>
</dbReference>
<dbReference type="EMBL" id="CACRUO010000045">
    <property type="protein sequence ID" value="VYU28424.1"/>
    <property type="molecule type" value="Genomic_DNA"/>
</dbReference>
<keyword evidence="4 6" id="KW-1133">Transmembrane helix</keyword>
<sequence length="397" mass="45989">MKYKFLIYLLGNVVFGFSQWIAILLFIKFGTGQELGAYTYSIALIAPLILLFSFGYNTMIVTIDDLNKNVYFFSRCLFSMILFFVYLVIIFVNFGFSNQFLGMVIVVAIAKILENVLDIDFAYLIKAKQQYKVGIYKLWMSVLQISLLLVFMYLFREPFLPFLFYSLVLVGVIIFKNKDKFRKWKNVSFESVKVSTVIGFPISITLFLSSLNTNIPKYILEYTSNLVYVGIFSSLLIIYSAGNTFFFSVYNFMLPKMVEKKNDSKYLKKILRLILLSGLAMFLLVILITPFVIDPVMELLYNEKFMSFKTEFVIVILASILVYLSILFDLYINSHKKYKFNTKIQIISVIVVVITGLMLIPNFKILGAVISFLVFAITVFVLKLIYSTLIIRRVKYE</sequence>
<keyword evidence="5 6" id="KW-0472">Membrane</keyword>
<feature type="transmembrane region" description="Helical" evidence="6">
    <location>
        <begin position="366"/>
        <end position="386"/>
    </location>
</feature>
<feature type="transmembrane region" description="Helical" evidence="6">
    <location>
        <begin position="344"/>
        <end position="360"/>
    </location>
</feature>
<dbReference type="GO" id="GO:0005886">
    <property type="term" value="C:plasma membrane"/>
    <property type="evidence" value="ECO:0007669"/>
    <property type="project" value="UniProtKB-SubCell"/>
</dbReference>
<feature type="transmembrane region" description="Helical" evidence="6">
    <location>
        <begin position="39"/>
        <end position="60"/>
    </location>
</feature>
<feature type="transmembrane region" description="Helical" evidence="6">
    <location>
        <begin position="313"/>
        <end position="332"/>
    </location>
</feature>
<proteinExistence type="predicted"/>
<keyword evidence="3 6" id="KW-0812">Transmembrane</keyword>
<dbReference type="PANTHER" id="PTHR30250:SF11">
    <property type="entry name" value="O-ANTIGEN TRANSPORTER-RELATED"/>
    <property type="match status" value="1"/>
</dbReference>
<evidence type="ECO:0000313" key="7">
    <source>
        <dbReference type="EMBL" id="VYU28424.1"/>
    </source>
</evidence>
<feature type="transmembrane region" description="Helical" evidence="6">
    <location>
        <begin position="7"/>
        <end position="27"/>
    </location>
</feature>
<dbReference type="InterPro" id="IPR050833">
    <property type="entry name" value="Poly_Biosynth_Transport"/>
</dbReference>
<evidence type="ECO:0000256" key="6">
    <source>
        <dbReference type="SAM" id="Phobius"/>
    </source>
</evidence>
<feature type="transmembrane region" description="Helical" evidence="6">
    <location>
        <begin position="135"/>
        <end position="153"/>
    </location>
</feature>
<feature type="transmembrane region" description="Helical" evidence="6">
    <location>
        <begin position="228"/>
        <end position="252"/>
    </location>
</feature>
<comment type="subcellular location">
    <subcellularLocation>
        <location evidence="1">Cell membrane</location>
        <topology evidence="1">Multi-pass membrane protein</topology>
    </subcellularLocation>
</comment>
<evidence type="ECO:0000256" key="5">
    <source>
        <dbReference type="ARBA" id="ARBA00023136"/>
    </source>
</evidence>
<dbReference type="RefSeq" id="WP_119563963.1">
    <property type="nucleotide sequence ID" value="NZ_CP133249.1"/>
</dbReference>
<feature type="transmembrane region" description="Helical" evidence="6">
    <location>
        <begin position="187"/>
        <end position="208"/>
    </location>
</feature>
<feature type="transmembrane region" description="Helical" evidence="6">
    <location>
        <begin position="100"/>
        <end position="123"/>
    </location>
</feature>